<name>A0A8J3Y390_9ACTN</name>
<dbReference type="Proteomes" id="UP000652013">
    <property type="component" value="Unassembled WGS sequence"/>
</dbReference>
<dbReference type="EMBL" id="BOOY01000001">
    <property type="protein sequence ID" value="GIJ00664.1"/>
    <property type="molecule type" value="Genomic_DNA"/>
</dbReference>
<proteinExistence type="predicted"/>
<keyword evidence="3" id="KW-1185">Reference proteome</keyword>
<dbReference type="AlphaFoldDB" id="A0A8J3Y390"/>
<organism evidence="2 3">
    <name type="scientific">Spirilliplanes yamanashiensis</name>
    <dbReference type="NCBI Taxonomy" id="42233"/>
    <lineage>
        <taxon>Bacteria</taxon>
        <taxon>Bacillati</taxon>
        <taxon>Actinomycetota</taxon>
        <taxon>Actinomycetes</taxon>
        <taxon>Micromonosporales</taxon>
        <taxon>Micromonosporaceae</taxon>
        <taxon>Spirilliplanes</taxon>
    </lineage>
</organism>
<evidence type="ECO:0000256" key="1">
    <source>
        <dbReference type="SAM" id="MobiDB-lite"/>
    </source>
</evidence>
<protein>
    <submittedName>
        <fullName evidence="2">Uncharacterized protein</fullName>
    </submittedName>
</protein>
<reference evidence="2" key="1">
    <citation type="submission" date="2021-01" db="EMBL/GenBank/DDBJ databases">
        <title>Whole genome shotgun sequence of Spirilliplanes yamanashiensis NBRC 15828.</title>
        <authorList>
            <person name="Komaki H."/>
            <person name="Tamura T."/>
        </authorList>
    </citation>
    <scope>NUCLEOTIDE SEQUENCE</scope>
    <source>
        <strain evidence="2">NBRC 15828</strain>
    </source>
</reference>
<evidence type="ECO:0000313" key="2">
    <source>
        <dbReference type="EMBL" id="GIJ00664.1"/>
    </source>
</evidence>
<evidence type="ECO:0000313" key="3">
    <source>
        <dbReference type="Proteomes" id="UP000652013"/>
    </source>
</evidence>
<sequence length="91" mass="9619">MAWVVPARAVPAVPTAAPSATREPIRMPKVRRERVIRAGPLLLRRVLRSPGGNGSHGDSGHDSEGAEPVRDPPGCGEVALLRCGSRDIGNH</sequence>
<accession>A0A8J3Y390</accession>
<gene>
    <name evidence="2" type="ORF">Sya03_00160</name>
</gene>
<feature type="compositionally biased region" description="Basic and acidic residues" evidence="1">
    <location>
        <begin position="58"/>
        <end position="70"/>
    </location>
</feature>
<comment type="caution">
    <text evidence="2">The sequence shown here is derived from an EMBL/GenBank/DDBJ whole genome shotgun (WGS) entry which is preliminary data.</text>
</comment>
<feature type="region of interest" description="Disordered" evidence="1">
    <location>
        <begin position="46"/>
        <end position="78"/>
    </location>
</feature>